<organism evidence="1 2">
    <name type="scientific">Paenibacillus agilis</name>
    <dbReference type="NCBI Taxonomy" id="3020863"/>
    <lineage>
        <taxon>Bacteria</taxon>
        <taxon>Bacillati</taxon>
        <taxon>Bacillota</taxon>
        <taxon>Bacilli</taxon>
        <taxon>Bacillales</taxon>
        <taxon>Paenibacillaceae</taxon>
        <taxon>Paenibacillus</taxon>
    </lineage>
</organism>
<keyword evidence="2" id="KW-1185">Reference proteome</keyword>
<evidence type="ECO:0008006" key="3">
    <source>
        <dbReference type="Google" id="ProtNLM"/>
    </source>
</evidence>
<evidence type="ECO:0000313" key="1">
    <source>
        <dbReference type="EMBL" id="TVX93275.1"/>
    </source>
</evidence>
<reference evidence="1 2" key="1">
    <citation type="submission" date="2019-07" db="EMBL/GenBank/DDBJ databases">
        <authorList>
            <person name="Kim J."/>
        </authorList>
    </citation>
    <scope>NUCLEOTIDE SEQUENCE [LARGE SCALE GENOMIC DNA]</scope>
    <source>
        <strain evidence="1 2">N4</strain>
    </source>
</reference>
<sequence>MVKLRCKCGDWKVLNFERYVYEQDEIAIAFDLCPLLICPSCGNIDLPDYTYNQIQKFISENKDSGRRVFQLKGHSKELFEKLEYPKGCVDYKFSRSDFLFIPALSIGSLGDFTPVFFSLDVLINYMHNPQYTVHLGAETYGQISTEEFVIPFGINRNGKVIMWLTDIIKLPEEEQYYLRSKNISSDHDVGSEFYEGQFEGVWAEPSKLNQVNSLRKVLSQLIIQVYGFNLFMLDEEAEIITRRISKPIYFTDKEVGDTFEDINKVLVESLNVKGIKTFIIENSNLGKKDLAELRGMKLFRCWLIQFLQLSEDTVDKLLLPLFVLNDLRIVYAHLTSVESREEKLSSVCKRIGLDEQCRENEVIYDIMIDKIISMYETVIGHLN</sequence>
<dbReference type="OrthoDB" id="2375320at2"/>
<dbReference type="Proteomes" id="UP000318102">
    <property type="component" value="Unassembled WGS sequence"/>
</dbReference>
<accession>A0A559J064</accession>
<gene>
    <name evidence="1" type="ORF">FPZ44_09525</name>
</gene>
<protein>
    <recommendedName>
        <fullName evidence="3">YgiT-type zinc finger protein</fullName>
    </recommendedName>
</protein>
<dbReference type="RefSeq" id="WP_144989601.1">
    <property type="nucleotide sequence ID" value="NZ_VNJK01000001.1"/>
</dbReference>
<dbReference type="AlphaFoldDB" id="A0A559J064"/>
<proteinExistence type="predicted"/>
<name>A0A559J064_9BACL</name>
<dbReference type="EMBL" id="VNJK01000001">
    <property type="protein sequence ID" value="TVX93275.1"/>
    <property type="molecule type" value="Genomic_DNA"/>
</dbReference>
<evidence type="ECO:0000313" key="2">
    <source>
        <dbReference type="Proteomes" id="UP000318102"/>
    </source>
</evidence>
<comment type="caution">
    <text evidence="1">The sequence shown here is derived from an EMBL/GenBank/DDBJ whole genome shotgun (WGS) entry which is preliminary data.</text>
</comment>